<feature type="compositionally biased region" description="Basic and acidic residues" evidence="1">
    <location>
        <begin position="433"/>
        <end position="442"/>
    </location>
</feature>
<proteinExistence type="predicted"/>
<accession>A0A2S1LH03</accession>
<keyword evidence="5" id="KW-1185">Reference proteome</keyword>
<dbReference type="OrthoDB" id="1081890at2"/>
<feature type="compositionally biased region" description="Basic residues" evidence="1">
    <location>
        <begin position="443"/>
        <end position="452"/>
    </location>
</feature>
<sequence>MEPSEKYIDNVPVEGQFSDVSLLIDKNKKKIETSKENGKNKDLQTLISNKKNENQFMRVDKQGDLFSNFFSNFYSQLKDPIHFHFFKGMIETVKTITDYKQENNTIMETKQSTPETSDYRYKVEQIDWKAMTNLGLSKERLEKMNLLDPLLKGFKTNELVPVSLDLGTSVTRMDARLSLQAKEDGQVVLAIHGIRKEPQLQFKFFGHEFTKEDKDNLLKNGNMGRIVDLTNPKTGEKIPSIISIDKLTNELIALRTTLIKIPNEIKGVKLDDQQKNILSEGKPLYLEGMISKTGEPFNASVQFNADKRYVEFLFDRGSINKQTENQNIEAPKNFRGKELDAAQFEKFKEGQTVYVSGLLDKKGKEYQGYITFDKDSGKTGFSFDNPNKVKEKAQTKEESKTQVAVNSEGKTNEATKNSKEPLKSKQTNPDSSKQQEEQEKPKAAAKSKGRKM</sequence>
<dbReference type="InterPro" id="IPR025343">
    <property type="entry name" value="DUF4099"/>
</dbReference>
<dbReference type="EMBL" id="CP020918">
    <property type="protein sequence ID" value="AWG23023.1"/>
    <property type="molecule type" value="Genomic_DNA"/>
</dbReference>
<evidence type="ECO:0000313" key="4">
    <source>
        <dbReference type="EMBL" id="AWG23023.1"/>
    </source>
</evidence>
<feature type="domain" description="DUF4099" evidence="3">
    <location>
        <begin position="121"/>
        <end position="202"/>
    </location>
</feature>
<evidence type="ECO:0000256" key="1">
    <source>
        <dbReference type="SAM" id="MobiDB-lite"/>
    </source>
</evidence>
<dbReference type="Pfam" id="PF13351">
    <property type="entry name" value="DUF4099"/>
    <property type="match status" value="1"/>
</dbReference>
<dbReference type="AlphaFoldDB" id="A0A2S1LH03"/>
<evidence type="ECO:0000259" key="3">
    <source>
        <dbReference type="Pfam" id="PF13351"/>
    </source>
</evidence>
<feature type="region of interest" description="Disordered" evidence="1">
    <location>
        <begin position="380"/>
        <end position="452"/>
    </location>
</feature>
<feature type="domain" description="DUF3945" evidence="2">
    <location>
        <begin position="331"/>
        <end position="384"/>
    </location>
</feature>
<feature type="compositionally biased region" description="Basic and acidic residues" evidence="1">
    <location>
        <begin position="387"/>
        <end position="400"/>
    </location>
</feature>
<reference evidence="4 5" key="1">
    <citation type="submission" date="2017-04" db="EMBL/GenBank/DDBJ databases">
        <title>Compelte genome sequence of WV33.</title>
        <authorList>
            <person name="Lee P.C."/>
        </authorList>
    </citation>
    <scope>NUCLEOTIDE SEQUENCE [LARGE SCALE GENOMIC DNA]</scope>
    <source>
        <strain evidence="4 5">WV33</strain>
    </source>
</reference>
<evidence type="ECO:0000313" key="5">
    <source>
        <dbReference type="Proteomes" id="UP000244527"/>
    </source>
</evidence>
<name>A0A2S1LH03_9FLAO</name>
<gene>
    <name evidence="4" type="ORF">FFWV33_16565</name>
</gene>
<evidence type="ECO:0000259" key="2">
    <source>
        <dbReference type="Pfam" id="PF13101"/>
    </source>
</evidence>
<dbReference type="Pfam" id="PF13101">
    <property type="entry name" value="DUF3945"/>
    <property type="match status" value="2"/>
</dbReference>
<feature type="compositionally biased region" description="Basic and acidic residues" evidence="1">
    <location>
        <begin position="410"/>
        <end position="423"/>
    </location>
</feature>
<dbReference type="InterPro" id="IPR025222">
    <property type="entry name" value="DUF3945"/>
</dbReference>
<organism evidence="4 5">
    <name type="scientific">Flavobacterium faecale</name>
    <dbReference type="NCBI Taxonomy" id="1355330"/>
    <lineage>
        <taxon>Bacteria</taxon>
        <taxon>Pseudomonadati</taxon>
        <taxon>Bacteroidota</taxon>
        <taxon>Flavobacteriia</taxon>
        <taxon>Flavobacteriales</taxon>
        <taxon>Flavobacteriaceae</taxon>
        <taxon>Flavobacterium</taxon>
    </lineage>
</organism>
<evidence type="ECO:0008006" key="6">
    <source>
        <dbReference type="Google" id="ProtNLM"/>
    </source>
</evidence>
<dbReference type="KEGG" id="ffa:FFWV33_16565"/>
<feature type="domain" description="DUF3945" evidence="2">
    <location>
        <begin position="262"/>
        <end position="315"/>
    </location>
</feature>
<dbReference type="Proteomes" id="UP000244527">
    <property type="component" value="Chromosome"/>
</dbReference>
<dbReference type="RefSeq" id="WP_108741927.1">
    <property type="nucleotide sequence ID" value="NZ_CP020918.1"/>
</dbReference>
<protein>
    <recommendedName>
        <fullName evidence="6">DUF3945 domain-containing protein</fullName>
    </recommendedName>
</protein>